<feature type="domain" description="2Fe-2S ferredoxin-type" evidence="5">
    <location>
        <begin position="1"/>
        <end position="95"/>
    </location>
</feature>
<evidence type="ECO:0000256" key="1">
    <source>
        <dbReference type="ARBA" id="ARBA00004651"/>
    </source>
</evidence>
<dbReference type="InterPro" id="IPR036010">
    <property type="entry name" value="2Fe-2S_ferredoxin-like_sf"/>
</dbReference>
<evidence type="ECO:0000313" key="7">
    <source>
        <dbReference type="Proteomes" id="UP000297693"/>
    </source>
</evidence>
<dbReference type="GO" id="GO:0006171">
    <property type="term" value="P:cAMP biosynthetic process"/>
    <property type="evidence" value="ECO:0007669"/>
    <property type="project" value="TreeGrafter"/>
</dbReference>
<keyword evidence="2" id="KW-1003">Cell membrane</keyword>
<dbReference type="CDD" id="cd00207">
    <property type="entry name" value="fer2"/>
    <property type="match status" value="1"/>
</dbReference>
<dbReference type="GO" id="GO:0005886">
    <property type="term" value="C:plasma membrane"/>
    <property type="evidence" value="ECO:0007669"/>
    <property type="project" value="UniProtKB-SubCell"/>
</dbReference>
<evidence type="ECO:0000259" key="4">
    <source>
        <dbReference type="PROSITE" id="PS50125"/>
    </source>
</evidence>
<dbReference type="GO" id="GO:0004016">
    <property type="term" value="F:adenylate cyclase activity"/>
    <property type="evidence" value="ECO:0007669"/>
    <property type="project" value="UniProtKB-ARBA"/>
</dbReference>
<dbReference type="PROSITE" id="PS50125">
    <property type="entry name" value="GUANYLATE_CYCLASE_2"/>
    <property type="match status" value="1"/>
</dbReference>
<feature type="domain" description="Guanylate cyclase" evidence="4">
    <location>
        <begin position="117"/>
        <end position="251"/>
    </location>
</feature>
<dbReference type="SUPFAM" id="SSF55073">
    <property type="entry name" value="Nucleotide cyclase"/>
    <property type="match status" value="1"/>
</dbReference>
<evidence type="ECO:0000256" key="2">
    <source>
        <dbReference type="ARBA" id="ARBA00022475"/>
    </source>
</evidence>
<keyword evidence="7" id="KW-1185">Reference proteome</keyword>
<dbReference type="InterPro" id="IPR001054">
    <property type="entry name" value="A/G_cyclase"/>
</dbReference>
<dbReference type="InterPro" id="IPR050697">
    <property type="entry name" value="Adenylyl/Guanylyl_Cyclase_3/4"/>
</dbReference>
<dbReference type="Pfam" id="PF00211">
    <property type="entry name" value="Guanylate_cyc"/>
    <property type="match status" value="1"/>
</dbReference>
<accession>A0A4R9K766</accession>
<sequence length="300" mass="33720">MKIEYLNECTIESSESGDTILAIALSSSKNHTHECGGHARCSTCRVLVLSGEENLGPRTTEEKTLAEAKGFPSEIRLACQTKVYGDIKIRRLVIDRDDIETAYGERGVERGSERKVAILFSDIRGFTNFSERNLAYDVVHILNRYFKKVGDTVLKNHGYIDKFMGDGMMCLFGLNETDPKKICHDAVTTAIAMQRELSTLNEYLKQQFFGEEFKIGIGIHFGEVILGEIGHPEKHQVTAIGDNVNQASRIETATKKAKAYILISEEVKEHLSGQFQYGRTFQAKLKGKSGHYRLREVMCN</sequence>
<dbReference type="Proteomes" id="UP000297693">
    <property type="component" value="Unassembled WGS sequence"/>
</dbReference>
<dbReference type="Gene3D" id="3.10.20.30">
    <property type="match status" value="1"/>
</dbReference>
<dbReference type="PROSITE" id="PS51085">
    <property type="entry name" value="2FE2S_FER_2"/>
    <property type="match status" value="1"/>
</dbReference>
<dbReference type="AlphaFoldDB" id="A0A4R9K766"/>
<evidence type="ECO:0000313" key="6">
    <source>
        <dbReference type="EMBL" id="TGL62149.1"/>
    </source>
</evidence>
<dbReference type="PANTHER" id="PTHR43081:SF17">
    <property type="entry name" value="BLL5647 PROTEIN"/>
    <property type="match status" value="1"/>
</dbReference>
<dbReference type="EMBL" id="RQGD01000010">
    <property type="protein sequence ID" value="TGL62149.1"/>
    <property type="molecule type" value="Genomic_DNA"/>
</dbReference>
<dbReference type="GO" id="GO:0035556">
    <property type="term" value="P:intracellular signal transduction"/>
    <property type="evidence" value="ECO:0007669"/>
    <property type="project" value="InterPro"/>
</dbReference>
<dbReference type="PANTHER" id="PTHR43081">
    <property type="entry name" value="ADENYLATE CYCLASE, TERMINAL-DIFFERENTIATION SPECIFIC-RELATED"/>
    <property type="match status" value="1"/>
</dbReference>
<keyword evidence="3" id="KW-0472">Membrane</keyword>
<dbReference type="Gene3D" id="3.30.70.1230">
    <property type="entry name" value="Nucleotide cyclase"/>
    <property type="match status" value="1"/>
</dbReference>
<dbReference type="GO" id="GO:0051536">
    <property type="term" value="F:iron-sulfur cluster binding"/>
    <property type="evidence" value="ECO:0007669"/>
    <property type="project" value="InterPro"/>
</dbReference>
<protein>
    <submittedName>
        <fullName evidence="6">Adenylate/guanylate cyclase domain-containing protein</fullName>
    </submittedName>
</protein>
<dbReference type="SMART" id="SM00044">
    <property type="entry name" value="CYCc"/>
    <property type="match status" value="1"/>
</dbReference>
<dbReference type="InterPro" id="IPR029787">
    <property type="entry name" value="Nucleotide_cyclase"/>
</dbReference>
<dbReference type="SUPFAM" id="SSF54292">
    <property type="entry name" value="2Fe-2S ferredoxin-like"/>
    <property type="match status" value="1"/>
</dbReference>
<dbReference type="InterPro" id="IPR001041">
    <property type="entry name" value="2Fe-2S_ferredoxin-type"/>
</dbReference>
<organism evidence="6 7">
    <name type="scientific">Leptospira ognonensis</name>
    <dbReference type="NCBI Taxonomy" id="2484945"/>
    <lineage>
        <taxon>Bacteria</taxon>
        <taxon>Pseudomonadati</taxon>
        <taxon>Spirochaetota</taxon>
        <taxon>Spirochaetia</taxon>
        <taxon>Leptospirales</taxon>
        <taxon>Leptospiraceae</taxon>
        <taxon>Leptospira</taxon>
    </lineage>
</organism>
<dbReference type="OrthoDB" id="9810588at2"/>
<evidence type="ECO:0000259" key="5">
    <source>
        <dbReference type="PROSITE" id="PS51085"/>
    </source>
</evidence>
<dbReference type="RefSeq" id="WP_135621823.1">
    <property type="nucleotide sequence ID" value="NZ_RQGD01000010.1"/>
</dbReference>
<comment type="caution">
    <text evidence="6">The sequence shown here is derived from an EMBL/GenBank/DDBJ whole genome shotgun (WGS) entry which is preliminary data.</text>
</comment>
<proteinExistence type="predicted"/>
<dbReference type="CDD" id="cd07302">
    <property type="entry name" value="CHD"/>
    <property type="match status" value="1"/>
</dbReference>
<dbReference type="Pfam" id="PF00111">
    <property type="entry name" value="Fer2"/>
    <property type="match status" value="1"/>
</dbReference>
<comment type="subcellular location">
    <subcellularLocation>
        <location evidence="1">Cell membrane</location>
        <topology evidence="1">Multi-pass membrane protein</topology>
    </subcellularLocation>
</comment>
<reference evidence="6" key="1">
    <citation type="journal article" date="2019" name="PLoS Negl. Trop. Dis.">
        <title>Revisiting the worldwide diversity of Leptospira species in the environment.</title>
        <authorList>
            <person name="Vincent A.T."/>
            <person name="Schiettekatte O."/>
            <person name="Bourhy P."/>
            <person name="Veyrier F.J."/>
            <person name="Picardeau M."/>
        </authorList>
    </citation>
    <scope>NUCLEOTIDE SEQUENCE [LARGE SCALE GENOMIC DNA]</scope>
    <source>
        <strain evidence="6">201702476</strain>
    </source>
</reference>
<name>A0A4R9K766_9LEPT</name>
<evidence type="ECO:0000256" key="3">
    <source>
        <dbReference type="ARBA" id="ARBA00023136"/>
    </source>
</evidence>
<dbReference type="InterPro" id="IPR012675">
    <property type="entry name" value="Beta-grasp_dom_sf"/>
</dbReference>
<gene>
    <name evidence="6" type="ORF">EHQ58_02790</name>
</gene>